<feature type="chain" id="PRO_5022688266" evidence="2">
    <location>
        <begin position="23"/>
        <end position="300"/>
    </location>
</feature>
<accession>A0A5B9MPF3</accession>
<name>A0A5B9MPF3_9BACT</name>
<keyword evidence="2" id="KW-0732">Signal</keyword>
<dbReference type="PANTHER" id="PTHR48081">
    <property type="entry name" value="AB HYDROLASE SUPERFAMILY PROTEIN C4A8.06C"/>
    <property type="match status" value="1"/>
</dbReference>
<dbReference type="SUPFAM" id="SSF53474">
    <property type="entry name" value="alpha/beta-Hydrolases"/>
    <property type="match status" value="1"/>
</dbReference>
<dbReference type="Proteomes" id="UP000321353">
    <property type="component" value="Chromosome"/>
</dbReference>
<dbReference type="EMBL" id="CP036264">
    <property type="protein sequence ID" value="QEG02240.1"/>
    <property type="molecule type" value="Genomic_DNA"/>
</dbReference>
<reference evidence="4 5" key="1">
    <citation type="submission" date="2019-02" db="EMBL/GenBank/DDBJ databases">
        <title>Planctomycetal bacteria perform biofilm scaping via a novel small molecule.</title>
        <authorList>
            <person name="Jeske O."/>
            <person name="Boedeker C."/>
            <person name="Wiegand S."/>
            <person name="Breitling P."/>
            <person name="Kallscheuer N."/>
            <person name="Jogler M."/>
            <person name="Rohde M."/>
            <person name="Petersen J."/>
            <person name="Medema M.H."/>
            <person name="Surup F."/>
            <person name="Jogler C."/>
        </authorList>
    </citation>
    <scope>NUCLEOTIDE SEQUENCE [LARGE SCALE GENOMIC DNA]</scope>
    <source>
        <strain evidence="4 5">Mal15</strain>
    </source>
</reference>
<dbReference type="PANTHER" id="PTHR48081:SF6">
    <property type="entry name" value="PEPTIDASE S9 PROLYL OLIGOPEPTIDASE CATALYTIC DOMAIN-CONTAINING PROTEIN"/>
    <property type="match status" value="1"/>
</dbReference>
<protein>
    <submittedName>
        <fullName evidence="4">Acetylxylan esterase</fullName>
        <ecNumber evidence="4">3.1.1.72</ecNumber>
    </submittedName>
</protein>
<dbReference type="InterPro" id="IPR049492">
    <property type="entry name" value="BD-FAE-like_dom"/>
</dbReference>
<dbReference type="GO" id="GO:0046555">
    <property type="term" value="F:acetylxylan esterase activity"/>
    <property type="evidence" value="ECO:0007669"/>
    <property type="project" value="UniProtKB-EC"/>
</dbReference>
<dbReference type="KEGG" id="smam:Mal15_63260"/>
<evidence type="ECO:0000259" key="3">
    <source>
        <dbReference type="Pfam" id="PF20434"/>
    </source>
</evidence>
<evidence type="ECO:0000256" key="2">
    <source>
        <dbReference type="SAM" id="SignalP"/>
    </source>
</evidence>
<keyword evidence="1 4" id="KW-0378">Hydrolase</keyword>
<dbReference type="InterPro" id="IPR050300">
    <property type="entry name" value="GDXG_lipolytic_enzyme"/>
</dbReference>
<dbReference type="EC" id="3.1.1.72" evidence="4"/>
<dbReference type="Pfam" id="PF20434">
    <property type="entry name" value="BD-FAE"/>
    <property type="match status" value="1"/>
</dbReference>
<dbReference type="Gene3D" id="3.40.50.1820">
    <property type="entry name" value="alpha/beta hydrolase"/>
    <property type="match status" value="1"/>
</dbReference>
<dbReference type="AlphaFoldDB" id="A0A5B9MPF3"/>
<organism evidence="4 5">
    <name type="scientific">Stieleria maiorica</name>
    <dbReference type="NCBI Taxonomy" id="2795974"/>
    <lineage>
        <taxon>Bacteria</taxon>
        <taxon>Pseudomonadati</taxon>
        <taxon>Planctomycetota</taxon>
        <taxon>Planctomycetia</taxon>
        <taxon>Pirellulales</taxon>
        <taxon>Pirellulaceae</taxon>
        <taxon>Stieleria</taxon>
    </lineage>
</organism>
<sequence precursor="true">MKSTLSILFLVSSVFATSPHLAAADPIVMNVWPGTPPGETKTLPAEADQTKPEDRLIAGRRIIKLGNVSTPQIAVYQPPAEQSNGTAVVICPGGGHHILAYDLEGTEVAEWLNTLGVTAIVLKYRVPARDPERRWRAAVQDAQRAMSLVRSRADEWMIDPEKIGILGFSAGGETAGLTAIFQEDRQYEAVDKVDQVSIRPNFALLIYAAGIVEKGTTQLHDYIQVDQDTPPMFFAHAFDDRVSVHNCLTLAGALKEAGVPAELHVYATGGHGYGLRVTDQPVTRWPEQAANWMKTMQLIP</sequence>
<evidence type="ECO:0000256" key="1">
    <source>
        <dbReference type="ARBA" id="ARBA00022801"/>
    </source>
</evidence>
<feature type="signal peptide" evidence="2">
    <location>
        <begin position="1"/>
        <end position="22"/>
    </location>
</feature>
<gene>
    <name evidence="4" type="primary">axeA1_5</name>
    <name evidence="4" type="ORF">Mal15_63260</name>
</gene>
<keyword evidence="5" id="KW-1185">Reference proteome</keyword>
<proteinExistence type="predicted"/>
<dbReference type="RefSeq" id="WP_147871207.1">
    <property type="nucleotide sequence ID" value="NZ_CP036264.1"/>
</dbReference>
<feature type="domain" description="BD-FAE-like" evidence="3">
    <location>
        <begin position="75"/>
        <end position="190"/>
    </location>
</feature>
<evidence type="ECO:0000313" key="5">
    <source>
        <dbReference type="Proteomes" id="UP000321353"/>
    </source>
</evidence>
<dbReference type="InterPro" id="IPR029058">
    <property type="entry name" value="AB_hydrolase_fold"/>
</dbReference>
<evidence type="ECO:0000313" key="4">
    <source>
        <dbReference type="EMBL" id="QEG02240.1"/>
    </source>
</evidence>